<dbReference type="EMBL" id="BK059112">
    <property type="protein sequence ID" value="DAE31871.1"/>
    <property type="molecule type" value="Genomic_DNA"/>
</dbReference>
<reference evidence="1" key="1">
    <citation type="journal article" date="2021" name="Proc. Natl. Acad. Sci. U.S.A.">
        <title>A Catalog of Tens of Thousands of Viruses from Human Metagenomes Reveals Hidden Associations with Chronic Diseases.</title>
        <authorList>
            <person name="Tisza M.J."/>
            <person name="Buck C.B."/>
        </authorList>
    </citation>
    <scope>NUCLEOTIDE SEQUENCE</scope>
    <source>
        <strain evidence="1">CtEQ64</strain>
    </source>
</reference>
<name>A0A8S5RKH4_9VIRU</name>
<accession>A0A8S5RKH4</accession>
<protein>
    <submittedName>
        <fullName evidence="1">Uncharacterized protein</fullName>
    </submittedName>
</protein>
<evidence type="ECO:0000313" key="1">
    <source>
        <dbReference type="EMBL" id="DAE31871.1"/>
    </source>
</evidence>
<proteinExistence type="predicted"/>
<organism evidence="1">
    <name type="scientific">virus sp. ctEQ64</name>
    <dbReference type="NCBI Taxonomy" id="2825809"/>
    <lineage>
        <taxon>Viruses</taxon>
    </lineage>
</organism>
<sequence>MSIKGVVNVTEDLAGKAFKGETAHKLLPNGSVKGSSILEGVENFILNPQGSVQQAANPLFTLGLGATGHQMGMGVGNSLRYAAMNETSRNAFLKKFGNRDFYSEFADHEKAGALQKELDSFFDEAKYDHVRTGIAAVTLGSTAYRVASGGGLYRDSDGNFNIIGIPGI</sequence>